<feature type="domain" description="O-GlcNAc transferase C-terminal" evidence="10">
    <location>
        <begin position="2654"/>
        <end position="2841"/>
    </location>
</feature>
<feature type="domain" description="O-GlcNAc transferase C-terminal" evidence="10">
    <location>
        <begin position="3416"/>
        <end position="3602"/>
    </location>
</feature>
<feature type="repeat" description="TPR" evidence="8">
    <location>
        <begin position="1754"/>
        <end position="1787"/>
    </location>
</feature>
<dbReference type="Pfam" id="PF13181">
    <property type="entry name" value="TPR_8"/>
    <property type="match status" value="1"/>
</dbReference>
<evidence type="ECO:0000256" key="9">
    <source>
        <dbReference type="SAM" id="MobiDB-lite"/>
    </source>
</evidence>
<evidence type="ECO:0000313" key="11">
    <source>
        <dbReference type="EMBL" id="ACF42936.1"/>
    </source>
</evidence>
<feature type="domain" description="O-GlcNAc transferase C-terminal" evidence="10">
    <location>
        <begin position="4115"/>
        <end position="4273"/>
    </location>
</feature>
<feature type="domain" description="O-GlcNAc transferase C-terminal" evidence="10">
    <location>
        <begin position="379"/>
        <end position="537"/>
    </location>
</feature>
<feature type="repeat" description="TPR" evidence="8">
    <location>
        <begin position="268"/>
        <end position="301"/>
    </location>
</feature>
<dbReference type="Gene3D" id="3.40.50.2000">
    <property type="entry name" value="Glycogen Phosphorylase B"/>
    <property type="match status" value="6"/>
</dbReference>
<dbReference type="Gene3D" id="3.40.50.11380">
    <property type="match status" value="6"/>
</dbReference>
<feature type="repeat" description="TPR" evidence="8">
    <location>
        <begin position="3698"/>
        <end position="3731"/>
    </location>
</feature>
<feature type="repeat" description="TPR" evidence="8">
    <location>
        <begin position="3970"/>
        <end position="4003"/>
    </location>
</feature>
<evidence type="ECO:0000256" key="6">
    <source>
        <dbReference type="ARBA" id="ARBA00022737"/>
    </source>
</evidence>
<dbReference type="UniPathway" id="UPA00378"/>
<comment type="similarity">
    <text evidence="2">Belongs to the glycosyltransferase 41 family. O-GlcNAc transferase subfamily.</text>
</comment>
<evidence type="ECO:0000256" key="5">
    <source>
        <dbReference type="ARBA" id="ARBA00022679"/>
    </source>
</evidence>
<feature type="repeat" description="TPR" evidence="8">
    <location>
        <begin position="2311"/>
        <end position="2344"/>
    </location>
</feature>
<feature type="domain" description="O-GlcNAc transferase C-terminal" evidence="10">
    <location>
        <begin position="4279"/>
        <end position="4465"/>
    </location>
</feature>
<feature type="repeat" description="TPR" evidence="8">
    <location>
        <begin position="3039"/>
        <end position="3072"/>
    </location>
</feature>
<dbReference type="PROSITE" id="PS50005">
    <property type="entry name" value="TPR"/>
    <property type="match status" value="38"/>
</dbReference>
<dbReference type="Pfam" id="PF07719">
    <property type="entry name" value="TPR_2"/>
    <property type="match status" value="1"/>
</dbReference>
<feature type="repeat" description="TPR" evidence="8">
    <location>
        <begin position="958"/>
        <end position="991"/>
    </location>
</feature>
<dbReference type="SMART" id="SM00028">
    <property type="entry name" value="TPR"/>
    <property type="match status" value="45"/>
</dbReference>
<dbReference type="InterPro" id="IPR029489">
    <property type="entry name" value="OGT/SEC/SPY_C"/>
</dbReference>
<name>B4SDJ7_PELPB</name>
<feature type="repeat" description="TPR" evidence="8">
    <location>
        <begin position="1618"/>
        <end position="1651"/>
    </location>
</feature>
<dbReference type="SUPFAM" id="SSF48452">
    <property type="entry name" value="TPR-like"/>
    <property type="match status" value="6"/>
</dbReference>
<feature type="repeat" description="TPR" evidence="8">
    <location>
        <begin position="3766"/>
        <end position="3799"/>
    </location>
</feature>
<keyword evidence="12" id="KW-1185">Reference proteome</keyword>
<feature type="repeat" description="TPR" evidence="8">
    <location>
        <begin position="3141"/>
        <end position="3174"/>
    </location>
</feature>
<dbReference type="InterPro" id="IPR037919">
    <property type="entry name" value="OGT"/>
</dbReference>
<keyword evidence="7 8" id="KW-0802">TPR repeat</keyword>
<dbReference type="Pfam" id="PF13844">
    <property type="entry name" value="Glyco_transf_41"/>
    <property type="match status" value="12"/>
</dbReference>
<feature type="repeat" description="TPR" evidence="8">
    <location>
        <begin position="3732"/>
        <end position="3765"/>
    </location>
</feature>
<feature type="domain" description="O-GlcNAc transferase C-terminal" evidence="10">
    <location>
        <begin position="1171"/>
        <end position="1332"/>
    </location>
</feature>
<evidence type="ECO:0000256" key="7">
    <source>
        <dbReference type="ARBA" id="ARBA00022803"/>
    </source>
</evidence>
<dbReference type="RefSeq" id="WP_012507431.1">
    <property type="nucleotide sequence ID" value="NC_011060.1"/>
</dbReference>
<organism evidence="11 12">
    <name type="scientific">Pelodictyon phaeoclathratiforme (strain DSM 5477 / BU-1)</name>
    <dbReference type="NCBI Taxonomy" id="324925"/>
    <lineage>
        <taxon>Bacteria</taxon>
        <taxon>Pseudomonadati</taxon>
        <taxon>Chlorobiota</taxon>
        <taxon>Chlorobiia</taxon>
        <taxon>Chlorobiales</taxon>
        <taxon>Chlorobiaceae</taxon>
        <taxon>Chlorobium/Pelodictyon group</taxon>
        <taxon>Pelodictyon</taxon>
    </lineage>
</organism>
<feature type="repeat" description="TPR" evidence="8">
    <location>
        <begin position="924"/>
        <end position="957"/>
    </location>
</feature>
<dbReference type="InterPro" id="IPR011990">
    <property type="entry name" value="TPR-like_helical_dom_sf"/>
</dbReference>
<feature type="domain" description="O-GlcNAc transferase C-terminal" evidence="10">
    <location>
        <begin position="2029"/>
        <end position="2216"/>
    </location>
</feature>
<dbReference type="Pfam" id="PF13424">
    <property type="entry name" value="TPR_12"/>
    <property type="match status" value="1"/>
</dbReference>
<dbReference type="EMBL" id="CP001110">
    <property type="protein sequence ID" value="ACF42936.1"/>
    <property type="molecule type" value="Genomic_DNA"/>
</dbReference>
<feature type="repeat" description="TPR" evidence="8">
    <location>
        <begin position="4004"/>
        <end position="4037"/>
    </location>
</feature>
<evidence type="ECO:0000256" key="2">
    <source>
        <dbReference type="ARBA" id="ARBA00005386"/>
    </source>
</evidence>
<dbReference type="InterPro" id="IPR013105">
    <property type="entry name" value="TPR_2"/>
</dbReference>
<feature type="repeat" description="TPR" evidence="8">
    <location>
        <begin position="3834"/>
        <end position="3867"/>
    </location>
</feature>
<keyword evidence="4" id="KW-0328">Glycosyltransferase</keyword>
<feature type="repeat" description="TPR" evidence="8">
    <location>
        <begin position="1686"/>
        <end position="1719"/>
    </location>
</feature>
<feature type="repeat" description="TPR" evidence="8">
    <location>
        <begin position="890"/>
        <end position="923"/>
    </location>
</feature>
<feature type="repeat" description="TPR" evidence="8">
    <location>
        <begin position="3073"/>
        <end position="3106"/>
    </location>
</feature>
<feature type="domain" description="O-GlcNAc transferase C-terminal" evidence="10">
    <location>
        <begin position="3252"/>
        <end position="3412"/>
    </location>
</feature>
<dbReference type="PANTHER" id="PTHR44366">
    <property type="entry name" value="UDP-N-ACETYLGLUCOSAMINE--PEPTIDE N-ACETYLGLUCOSAMINYLTRANSFERASE 110 KDA SUBUNIT"/>
    <property type="match status" value="1"/>
</dbReference>
<feature type="repeat" description="TPR" evidence="8">
    <location>
        <begin position="2345"/>
        <end position="2378"/>
    </location>
</feature>
<dbReference type="PROSITE" id="PS50293">
    <property type="entry name" value="TPR_REGION"/>
    <property type="match status" value="14"/>
</dbReference>
<evidence type="ECO:0000256" key="1">
    <source>
        <dbReference type="ARBA" id="ARBA00004922"/>
    </source>
</evidence>
<feature type="repeat" description="TPR" evidence="8">
    <location>
        <begin position="3902"/>
        <end position="3935"/>
    </location>
</feature>
<evidence type="ECO:0000256" key="8">
    <source>
        <dbReference type="PROSITE-ProRule" id="PRU00339"/>
    </source>
</evidence>
<feature type="domain" description="O-GlcNAc transferase C-terminal" evidence="10">
    <location>
        <begin position="2448"/>
        <end position="2650"/>
    </location>
</feature>
<dbReference type="GO" id="GO:0097363">
    <property type="term" value="F:protein O-acetylglucosaminyltransferase activity"/>
    <property type="evidence" value="ECO:0007669"/>
    <property type="project" value="UniProtKB-EC"/>
</dbReference>
<comment type="pathway">
    <text evidence="1">Protein modification; protein glycosylation.</text>
</comment>
<feature type="repeat" description="TPR" evidence="8">
    <location>
        <begin position="1026"/>
        <end position="1059"/>
    </location>
</feature>
<dbReference type="PANTHER" id="PTHR44366:SF1">
    <property type="entry name" value="UDP-N-ACETYLGLUCOSAMINE--PEPTIDE N-ACETYLGLUCOSAMINYLTRANSFERASE 110 KDA SUBUNIT"/>
    <property type="match status" value="1"/>
</dbReference>
<feature type="region of interest" description="Disordered" evidence="9">
    <location>
        <begin position="1"/>
        <end position="30"/>
    </location>
</feature>
<evidence type="ECO:0000256" key="3">
    <source>
        <dbReference type="ARBA" id="ARBA00011970"/>
    </source>
</evidence>
<evidence type="ECO:0000256" key="4">
    <source>
        <dbReference type="ARBA" id="ARBA00022676"/>
    </source>
</evidence>
<proteinExistence type="inferred from homology"/>
<evidence type="ECO:0000313" key="12">
    <source>
        <dbReference type="Proteomes" id="UP000002724"/>
    </source>
</evidence>
<evidence type="ECO:0000259" key="10">
    <source>
        <dbReference type="Pfam" id="PF13844"/>
    </source>
</evidence>
<dbReference type="Pfam" id="PF00515">
    <property type="entry name" value="TPR_1"/>
    <property type="match status" value="3"/>
</dbReference>
<gene>
    <name evidence="11" type="ordered locus">Ppha_0637</name>
</gene>
<dbReference type="InterPro" id="IPR019734">
    <property type="entry name" value="TPR_rpt"/>
</dbReference>
<feature type="repeat" description="TPR" evidence="8">
    <location>
        <begin position="856"/>
        <end position="889"/>
    </location>
</feature>
<accession>B4SDJ7</accession>
<protein>
    <recommendedName>
        <fullName evidence="3">protein O-GlcNAc transferase</fullName>
        <ecNumber evidence="3">2.4.1.255</ecNumber>
    </recommendedName>
</protein>
<dbReference type="CAZy" id="GT41">
    <property type="family name" value="Glycosyltransferase Family 41"/>
</dbReference>
<feature type="repeat" description="TPR" evidence="8">
    <location>
        <begin position="100"/>
        <end position="133"/>
    </location>
</feature>
<dbReference type="STRING" id="324925.Ppha_0637"/>
<sequence>MKHRIPKKEKSKQLGGFRVEHQTETSDPSDAPVARLQAALTFHQQGRLDEAEAVYREILVTEPDQFDAFRLLAIIAAQRKQFHEAIALFERAFEINSEHANSLNNYGIVLCEVKRYNDAVLSFDKAIALNPDYGEAALNREAVLKILKRYDEVVLSCGLAFKGNNAAVCSDYGNVLQELSRYEESLLYYDRALALEPDYVAAYFNRGLALKKLKRYDEAVLSYDKAIALEPDYAEAHSNRGNALTELKRYHDAVLSYDRALALKPDYAKAHANRGVALQELKQYDEAVLSYGRALACKPDYDFLFAEQLFLSVRICDWRSFEHQVFLLREKISRHENVSTPFPVLALVDSPLLQQEAARIYVNAKHVINAPLPLIAKRERHEKIRIGYYSADFQNHATTYLMAELFERHDRRRFELTAFSFGPDKQDEMRTRVACAFDRFIDVRTRSDREVALLSRELEIDIAVDLKGFTTDSRTGIFALRAAPIQVSYLGYPGTMGMDSMDYLIADQTLIPVYSRQYYTEKIVFLPDSYQVNDTKRTIAEKDFTRKECGLPEKGFVFCCFNNNYKITPFVFDSWMRILRQVEGSVFWIFEDNPKAAENLRKEATRRGVDSNRLIFSKRIPLAEHLARHRLADLFLDTHPCNAHTTASDALWAGLPLLTLAGETFVARVAASLLNAIQLPELITCTQEEYEALAIELATNPDRLKLIRLKLEKNRLTTPLFDTERFTHHLEEAYGVMYERYQDGLLPEHIVSLPSAEERKELLTMALESSGERHGQKAALVCDAASDHASRFPEALTLHQQGRINEAEALYREILCANPKHFDALQLLATVAAQKRNFSEAAALFEQAFAINSDCPELLNNWGNTLKELKRYDEALHCFDRATELNPYYVEAYYNRGITLKELQRYDEALLSYDAVIALKPDYPEVYVNRGNVLKELLRCDEALLSYNSALVLKPDYTQAYFNQALALQHLKQYEEAVLSYDKAILLNPEYVAAYSNRGSALKELKRYDEALSNYGEAIARNPQFAEAYVNRGNALTDLKRYQDALLDYDRAIAVKLDYAIAYFNRGVIQQKLKLYEDAVLSYDNAYTFEPTFDFLYGLRLYARMQICDWSIFYNNVRELREKIGRCEKVSIPFPVIALLDSLVLQKEVAKLYVQEKYPANHELPVMVNYPQHERIRIGYYSADFHNHATTYLMAELFERHDRSRFELTAFSFGPDKQDEMRARVASAFDYFIDVRTRSDREVALLSRELEIDIAIDLKGFTQDSRPGIFALRAAPIQVSYLGFPGTMGAGYIDYLIADRTLIPERSQYGYTEKIVYLPDSYQINDTKRLIAKKLFTRKELGLPEIGFVFCCFNNNYKITPLIFDGWMRILRQVEGSVLWLFEDTQRAAQNLRREAIEKGVDAERLIFAKRMPLAEHLARHRIADLFLDTFPCNAHTTASDALWAGLPLLTLAGETFAARVAASLLNAIQLPELITFTQEKYEALAIELATNPEKLIAIRQKLEKNRMTTPLFDTERFTHHLEEAYGVIYERYQEGLPPGHIVSLPSAEGSEPLLTMAFALPKARSEQDVSAVAETAARSGPAYFATLQSALALHQQGCLDDAEVLYREVVHSNPDYFEAVQLLATVAAQKQSFHEALELFDHALAIKPDHPITLNNRGNTLIALKRYGDALSSYERAFLLKPDYAEAFYNRALALQELERHEEAVSSYEKAICIKPDYAEAYYKRGVALQRLQRYDDALLCYDKVIALKPDYADAHYSRGLALQELQRYDEALISYDAVIALKPDYPLVYGICLHMRMHSCDWANFDHYLSVIIEKIECHKYVAPPFIFFASVDSLSLQKKVSTIFMQGIFPANHELPLIERHSRHERIRIGYYSADFHNHATANLMAELFERHDRSRFELTAFSFGADAQDEMRRRVATAFDRFIDVRTQSDREVALLSRELEIDIAIDLKGVTQYARPGIFTLRAAPIQVSYLGFPATMGAEYIDYLIADRTLIPESSRYGYTEKIVYLPDSYQVNDTKRLIAERVFTRKECGLPEKGFVFCCFNNNYKITPVTFDGWMRILKRVEGSVLWLLGGNPKAVENLRKESTERGVDAERLIFAKRMPLAEHLARHRIADLFIDTFPCNAHTTASDALWAGLPLLTLAGETFVARVAASLLNAIQLPELITSTQEEYEALAIELATNPEKLIAIRQKLEKNRLTTPLFDTERFTHHLEEAYGVIYERYQEGLPPGHIVSLPSAEGRKELLMKGTVPGVRAEQDVSVASETTAQYRPAHSTRLHSALALHQQGCLDDAEVLYRKILREDPEHFDALQLLATIAAQKKNFSEAVELFDQAFTINSNHPNSLNNWGNALKELKRYDEAISSYDKAVTIKADYAEAYVNRGIVFEELKLYDMALSSYDKAFAVNAGYDFLPGMRFAIRMLFCDWVDFDNHVSLLREKIGHHERVSSPFTLFAISDSLSQQKEAALIYVDAKQALDHLLPVITKCLRHDKIRVAYYSADFHNHATAYLMAELFERHDRSNFEFTAFSFGADAQDEMRRRVATAFDRFIDVRTQSDREVALLSRELEIDIAIDLKGFTQHSRPGIFALRAAPIQVSYLGYPGTMGAEYIDYLIADRTLIPESCWYGYTEKIVYLPDSYQVNDTKRLIAERVFTRKELGLPEIGFVFCCFNNNYKITPVTFEGWMRILKRVEGSVLWLLEDNPKAAANLRKEATERGVDAERLIFAKRMPLAEHLARHRIADLFLDTFPCNAHTTASDALWAGLPLLTLAGETFAARVAASLLNAIQLPELITFTQEKYEALAIELATNPEKLIAIRQKLEKNRLTTPLFDTERFTHHLEEAYGVMYERYQEGLPPGHIVSLPSAEGSEPLLTMALALPKARSEQDVSAVAETAARSGPAYFATLQSALALHQQGCLDDAEVLYREVVHSNPDYFEAVQLLATVAAQKQNFHEALELFDHALAIKPDHPITLNNRGNTLIALKRYGDALSSYERAFLLKPDYAEACYNRALALQELERHEEALSGYEKAIGIKPDYVEALYKRGVALKRLQRYDDALLCYDKVIALKPDYADAHYSRGLALQELQRYDEALSNYGEAIARNPQFAEAYVNRGNALTDLKRYQDALLDYDRAIAVKLDYAIAYFNRGVIQQKLKLYEDAVLSYDNAYTFEPTFDFLYGLRLYARMQICDWSIFYNNVRELREKIGRCEKVSIPFPVIALLDSLVLQKEVAKLYVQEKYPANHELPVMVTYPQHERIRIGYYSADFHNHATANLMAELFERHDRSRFELTAFSFGPEVQDEMRARVAIAFDRFIEVRTLSDREVALLSRELEIDIAIDLKGVTQYARPGMFALRAAPIQVSYLGFPATMGAEYIDYLIADRTLIPESSRYGYTEKIVYLPDSYQVNDTKRLIAERVFTRKECGLPEKGFVFCCFNNNYKITPVTFDGWMRILKRVEGSVLWLLGGNPKAVENLRKESTERGVDAERLIFAKRMPLAEHLARHRLADLFIDTFPCNAHTTASDALWAGLPLLTLAGETFAARVAASLLNAIQLPELITSTQEEYEALAIELATNPEKLTVIRQKLEKNRLTTPLFDTERFTHHIEEAYGVIYERYQEGLPPGHIVSLPSAEGRKESLMKGTVPGVRAEQDVSVASETAAQYRPAHSIRLHSALALHQQGCLDDAEVLYREILRANPEHFDALRLLATVAAQRKNFPEAEELFDQALKINPAHATVWNNRGIALQELKRYDEALQCYDNALERKADYAAAFFYRGLVLTKLHRYDEAVLSYNRALILKPDYAAACYNLGNTLQKLNRYDEALVCYDKVLVIKPGDAEACSNRGITLKELQRYDEAVLSYEKALALRPDYADAYYNLGNVLQDLKRYREALDNYDKVLAIRPGDAHVYSNRGIALQELKRYDEALVSYEKALALKPDYAKAYSNRGSVLQALNRNDEALLSYERAIAIKQDYAEAYRNRGVVLKELKRYDEALLSYERAIAFKPDSADGYFNLGIALRELKRYDEALINFDKTLFINPGYEFLFGVRLYTMMHICDWSTFKHHVSQLREKLERHEKASTPFPLLALIGSLLLQKQVSSDYVQEKYSANPELPLLVKRSRHDKIRIGYYSADFHNHATAYLMAELFEMHDRSRFEIIAFSFGPDRQDEMRKRVAIAFDCFVDVRTQSDREVALLSRELEIDIAVDLKGFTQDSRCGIFALRAAPIQVSYLGYPGTMGADYIDYLIADPTLIPESCRYGYTEKIAYLPDSYQVNDTKRTIAERVFTRKECGLPEKGFIFCCFNNNYKITPVTFDGWMRLLRQVEGSVLWLLEDNVTAADNLRKEAIKRGIDAARIVFAQRMPLAEHLARQRLGYLFLDTFPCNAHTTASDALWVGLPVLTLAGESFASRVAASLLNAMQLPELITSTQEEYEALAIDVATNPEKLGNIRRKLEQNRLTTPLFDTELFTRNIEAAYDAMYERYQRGFLPDHIKIA</sequence>
<dbReference type="Proteomes" id="UP000002724">
    <property type="component" value="Chromosome"/>
</dbReference>
<dbReference type="HOGENOM" id="CLU_224005_0_0_10"/>
<dbReference type="Pfam" id="PF13432">
    <property type="entry name" value="TPR_16"/>
    <property type="match status" value="8"/>
</dbReference>
<keyword evidence="6" id="KW-0677">Repeat</keyword>
<feature type="repeat" description="TPR" evidence="8">
    <location>
        <begin position="1652"/>
        <end position="1685"/>
    </location>
</feature>
<feature type="repeat" description="TPR" evidence="8">
    <location>
        <begin position="3800"/>
        <end position="3833"/>
    </location>
</feature>
<feature type="repeat" description="TPR" evidence="8">
    <location>
        <begin position="3868"/>
        <end position="3901"/>
    </location>
</feature>
<feature type="repeat" description="TPR" evidence="8">
    <location>
        <begin position="1720"/>
        <end position="1753"/>
    </location>
</feature>
<reference evidence="11 12" key="1">
    <citation type="submission" date="2008-06" db="EMBL/GenBank/DDBJ databases">
        <title>Complete sequence of Pelodictyon phaeoclathratiforme BU-1.</title>
        <authorList>
            <consortium name="US DOE Joint Genome Institute"/>
            <person name="Lucas S."/>
            <person name="Copeland A."/>
            <person name="Lapidus A."/>
            <person name="Glavina del Rio T."/>
            <person name="Dalin E."/>
            <person name="Tice H."/>
            <person name="Bruce D."/>
            <person name="Goodwin L."/>
            <person name="Pitluck S."/>
            <person name="Schmutz J."/>
            <person name="Larimer F."/>
            <person name="Land M."/>
            <person name="Hauser L."/>
            <person name="Kyrpides N."/>
            <person name="Mikhailova N."/>
            <person name="Liu Z."/>
            <person name="Li T."/>
            <person name="Zhao F."/>
            <person name="Overmann J."/>
            <person name="Bryant D.A."/>
            <person name="Richardson P."/>
        </authorList>
    </citation>
    <scope>NUCLEOTIDE SEQUENCE [LARGE SCALE GENOMIC DNA]</scope>
    <source>
        <strain evidence="12">DSM 5477 / BU-1</strain>
    </source>
</reference>
<feature type="repeat" description="TPR" evidence="8">
    <location>
        <begin position="3107"/>
        <end position="3140"/>
    </location>
</feature>
<dbReference type="eggNOG" id="COG0457">
    <property type="taxonomic scope" value="Bacteria"/>
</dbReference>
<dbReference type="KEGG" id="pph:Ppha_0637"/>
<dbReference type="eggNOG" id="COG3914">
    <property type="taxonomic scope" value="Bacteria"/>
</dbReference>
<feature type="repeat" description="TPR" evidence="8">
    <location>
        <begin position="200"/>
        <end position="233"/>
    </location>
</feature>
<dbReference type="GO" id="GO:0006493">
    <property type="term" value="P:protein O-linked glycosylation"/>
    <property type="evidence" value="ECO:0007669"/>
    <property type="project" value="InterPro"/>
</dbReference>
<feature type="repeat" description="TPR" evidence="8">
    <location>
        <begin position="234"/>
        <end position="267"/>
    </location>
</feature>
<dbReference type="OrthoDB" id="9792195at2"/>
<dbReference type="Gene3D" id="1.25.40.10">
    <property type="entry name" value="Tetratricopeptide repeat domain"/>
    <property type="match status" value="20"/>
</dbReference>
<feature type="repeat" description="TPR" evidence="8">
    <location>
        <begin position="3005"/>
        <end position="3038"/>
    </location>
</feature>
<feature type="compositionally biased region" description="Basic residues" evidence="9">
    <location>
        <begin position="1"/>
        <end position="10"/>
    </location>
</feature>
<feature type="repeat" description="TPR" evidence="8">
    <location>
        <begin position="2971"/>
        <end position="3004"/>
    </location>
</feature>
<feature type="repeat" description="TPR" evidence="8">
    <location>
        <begin position="2379"/>
        <end position="2412"/>
    </location>
</feature>
<feature type="repeat" description="TPR" evidence="8">
    <location>
        <begin position="66"/>
        <end position="99"/>
    </location>
</feature>
<feature type="domain" description="O-GlcNAc transferase C-terminal" evidence="10">
    <location>
        <begin position="1335"/>
        <end position="1522"/>
    </location>
</feature>
<dbReference type="Pfam" id="PF14559">
    <property type="entry name" value="TPR_19"/>
    <property type="match status" value="2"/>
</dbReference>
<feature type="repeat" description="TPR" evidence="8">
    <location>
        <begin position="166"/>
        <end position="199"/>
    </location>
</feature>
<feature type="domain" description="O-GlcNAc transferase C-terminal" evidence="10">
    <location>
        <begin position="1865"/>
        <end position="2025"/>
    </location>
</feature>
<feature type="repeat" description="TPR" evidence="8">
    <location>
        <begin position="2937"/>
        <end position="2970"/>
    </location>
</feature>
<feature type="repeat" description="TPR" evidence="8">
    <location>
        <begin position="992"/>
        <end position="1025"/>
    </location>
</feature>
<dbReference type="SUPFAM" id="SSF48439">
    <property type="entry name" value="Protein prenylyltransferase"/>
    <property type="match status" value="2"/>
</dbReference>
<keyword evidence="5" id="KW-0808">Transferase</keyword>
<feature type="domain" description="O-GlcNAc transferase C-terminal" evidence="10">
    <location>
        <begin position="545"/>
        <end position="730"/>
    </location>
</feature>
<dbReference type="Pfam" id="PF13414">
    <property type="entry name" value="TPR_11"/>
    <property type="match status" value="5"/>
</dbReference>
<feature type="repeat" description="TPR" evidence="8">
    <location>
        <begin position="1060"/>
        <end position="1093"/>
    </location>
</feature>
<feature type="repeat" description="TPR" evidence="8">
    <location>
        <begin position="3936"/>
        <end position="3969"/>
    </location>
</feature>
<dbReference type="EC" id="2.4.1.255" evidence="3"/>